<dbReference type="PANTHER" id="PTHR30618:SF0">
    <property type="entry name" value="PURINE-URACIL PERMEASE NCS1"/>
    <property type="match status" value="1"/>
</dbReference>
<keyword evidence="4 6" id="KW-1133">Transmembrane helix</keyword>
<organism evidence="7 8">
    <name type="scientific">Streptomyces polyrhachis</name>
    <dbReference type="NCBI Taxonomy" id="1282885"/>
    <lineage>
        <taxon>Bacteria</taxon>
        <taxon>Bacillati</taxon>
        <taxon>Actinomycetota</taxon>
        <taxon>Actinomycetes</taxon>
        <taxon>Kitasatosporales</taxon>
        <taxon>Streptomycetaceae</taxon>
        <taxon>Streptomyces</taxon>
    </lineage>
</organism>
<comment type="caution">
    <text evidence="7">The sequence shown here is derived from an EMBL/GenBank/DDBJ whole genome shotgun (WGS) entry which is preliminary data.</text>
</comment>
<dbReference type="InterPro" id="IPR012681">
    <property type="entry name" value="NCS1"/>
</dbReference>
<keyword evidence="5 6" id="KW-0472">Membrane</keyword>
<feature type="transmembrane region" description="Helical" evidence="6">
    <location>
        <begin position="55"/>
        <end position="77"/>
    </location>
</feature>
<dbReference type="NCBIfam" id="TIGR00800">
    <property type="entry name" value="ncs1"/>
    <property type="match status" value="1"/>
</dbReference>
<feature type="transmembrane region" description="Helical" evidence="6">
    <location>
        <begin position="329"/>
        <end position="351"/>
    </location>
</feature>
<evidence type="ECO:0000256" key="1">
    <source>
        <dbReference type="ARBA" id="ARBA00004141"/>
    </source>
</evidence>
<feature type="transmembrane region" description="Helical" evidence="6">
    <location>
        <begin position="205"/>
        <end position="222"/>
    </location>
</feature>
<feature type="transmembrane region" description="Helical" evidence="6">
    <location>
        <begin position="175"/>
        <end position="193"/>
    </location>
</feature>
<dbReference type="Gene3D" id="1.10.4160.10">
    <property type="entry name" value="Hydantoin permease"/>
    <property type="match status" value="1"/>
</dbReference>
<feature type="transmembrane region" description="Helical" evidence="6">
    <location>
        <begin position="285"/>
        <end position="309"/>
    </location>
</feature>
<feature type="transmembrane region" description="Helical" evidence="6">
    <location>
        <begin position="121"/>
        <end position="143"/>
    </location>
</feature>
<evidence type="ECO:0000256" key="5">
    <source>
        <dbReference type="ARBA" id="ARBA00023136"/>
    </source>
</evidence>
<feature type="transmembrane region" description="Helical" evidence="6">
    <location>
        <begin position="84"/>
        <end position="101"/>
    </location>
</feature>
<keyword evidence="3 6" id="KW-0812">Transmembrane</keyword>
<dbReference type="InterPro" id="IPR001248">
    <property type="entry name" value="Pur-cyt_permease"/>
</dbReference>
<dbReference type="EMBL" id="JBHSZO010000033">
    <property type="protein sequence ID" value="MFC7220410.1"/>
    <property type="molecule type" value="Genomic_DNA"/>
</dbReference>
<evidence type="ECO:0000313" key="8">
    <source>
        <dbReference type="Proteomes" id="UP001596413"/>
    </source>
</evidence>
<comment type="similarity">
    <text evidence="2">Belongs to the purine-cytosine permease (2.A.39) family.</text>
</comment>
<evidence type="ECO:0000256" key="6">
    <source>
        <dbReference type="SAM" id="Phobius"/>
    </source>
</evidence>
<keyword evidence="8" id="KW-1185">Reference proteome</keyword>
<feature type="transmembrane region" description="Helical" evidence="6">
    <location>
        <begin position="439"/>
        <end position="459"/>
    </location>
</feature>
<name>A0ABW2GLL7_9ACTN</name>
<accession>A0ABW2GLL7</accession>
<feature type="transmembrane region" description="Helical" evidence="6">
    <location>
        <begin position="485"/>
        <end position="507"/>
    </location>
</feature>
<evidence type="ECO:0000313" key="7">
    <source>
        <dbReference type="EMBL" id="MFC7220410.1"/>
    </source>
</evidence>
<comment type="subcellular location">
    <subcellularLocation>
        <location evidence="1">Membrane</location>
        <topology evidence="1">Multi-pass membrane protein</topology>
    </subcellularLocation>
</comment>
<dbReference type="RefSeq" id="WP_386417060.1">
    <property type="nucleotide sequence ID" value="NZ_JBHSZO010000033.1"/>
</dbReference>
<gene>
    <name evidence="7" type="ORF">ACFQLX_19900</name>
</gene>
<proteinExistence type="inferred from homology"/>
<feature type="transmembrane region" description="Helical" evidence="6">
    <location>
        <begin position="393"/>
        <end position="418"/>
    </location>
</feature>
<sequence>MTATAPSPAEGGQITDAQGRVELAPGVIPTDSGYYNDDLRPLPAAQRTWQTYNFMALWVGMAHCIPSWTLASGLVALGMDWRQAVFTIALANVIVLLPMLLTGHAGPKYGIPFPVLARASFGLRGANLPAMIRAAVACGWFGIQTWIGGQGIFVLLGGVLGADWAAYGHVGGQPWPLWLCFLLFWALQIAIIHRGMETLRRFENWAAPFVIVGAIVLLVWMTDKAGGLGPLLDQPSQLGWGADFWPVFFPALMGMIGFWSTLSLNIPDFTRFGKGQRAQVWGQSLGLPTTMTLFAVLSVLVTSGSQAVYGEAVWDPVQLAGRADNKIGLLYALVTVLVATISVNLAANVVSPAYDLAHLAPKLINFRTGALITGVVGVLIFPWKLIESPDVYIFTWLGTVGGLLGTVAGILIADYWLLRRTHLDLPDLYRPHGRYWYAAGWNWRAVLAFAVGGVLAVGGSHTVPGSQGPFPADGLIPFLKPLADYGWAVGLASALVLYTLLMLPLMAKERRLMGS</sequence>
<feature type="transmembrane region" description="Helical" evidence="6">
    <location>
        <begin position="363"/>
        <end position="381"/>
    </location>
</feature>
<evidence type="ECO:0000256" key="2">
    <source>
        <dbReference type="ARBA" id="ARBA00008974"/>
    </source>
</evidence>
<evidence type="ECO:0000256" key="3">
    <source>
        <dbReference type="ARBA" id="ARBA00022692"/>
    </source>
</evidence>
<feature type="transmembrane region" description="Helical" evidence="6">
    <location>
        <begin position="150"/>
        <end position="169"/>
    </location>
</feature>
<reference evidence="8" key="1">
    <citation type="journal article" date="2019" name="Int. J. Syst. Evol. Microbiol.">
        <title>The Global Catalogue of Microorganisms (GCM) 10K type strain sequencing project: providing services to taxonomists for standard genome sequencing and annotation.</title>
        <authorList>
            <consortium name="The Broad Institute Genomics Platform"/>
            <consortium name="The Broad Institute Genome Sequencing Center for Infectious Disease"/>
            <person name="Wu L."/>
            <person name="Ma J."/>
        </authorList>
    </citation>
    <scope>NUCLEOTIDE SEQUENCE [LARGE SCALE GENOMIC DNA]</scope>
    <source>
        <strain evidence="8">CGMCC 1.13681</strain>
    </source>
</reference>
<dbReference type="PANTHER" id="PTHR30618">
    <property type="entry name" value="NCS1 FAMILY PURINE/PYRIMIDINE TRANSPORTER"/>
    <property type="match status" value="1"/>
</dbReference>
<protein>
    <submittedName>
        <fullName evidence="7">NCS1 family nucleobase:cation symporter-1</fullName>
    </submittedName>
</protein>
<dbReference type="InterPro" id="IPR045225">
    <property type="entry name" value="Uracil/uridine/allantoin_perm"/>
</dbReference>
<dbReference type="Pfam" id="PF02133">
    <property type="entry name" value="Transp_cyt_pur"/>
    <property type="match status" value="1"/>
</dbReference>
<feature type="transmembrane region" description="Helical" evidence="6">
    <location>
        <begin position="242"/>
        <end position="264"/>
    </location>
</feature>
<evidence type="ECO:0000256" key="4">
    <source>
        <dbReference type="ARBA" id="ARBA00022989"/>
    </source>
</evidence>
<dbReference type="CDD" id="cd11485">
    <property type="entry name" value="SLC-NCS1sbd_YbbW-like"/>
    <property type="match status" value="1"/>
</dbReference>
<dbReference type="Proteomes" id="UP001596413">
    <property type="component" value="Unassembled WGS sequence"/>
</dbReference>